<dbReference type="EMBL" id="CP031148">
    <property type="protein sequence ID" value="AXG10857.1"/>
    <property type="molecule type" value="Genomic_DNA"/>
</dbReference>
<dbReference type="KEGG" id="haq:DU484_13945"/>
<protein>
    <submittedName>
        <fullName evidence="1">Uncharacterized protein</fullName>
    </submittedName>
</protein>
<proteinExistence type="predicted"/>
<dbReference type="GeneID" id="37288101"/>
<dbReference type="Proteomes" id="UP000252985">
    <property type="component" value="Chromosome"/>
</dbReference>
<reference evidence="1 2" key="1">
    <citation type="submission" date="2018-07" db="EMBL/GenBank/DDBJ databases">
        <title>Genome sequences of Haloplanus sp. CBA1112.</title>
        <authorList>
            <person name="Kim Y.B."/>
            <person name="Roh S.W."/>
        </authorList>
    </citation>
    <scope>NUCLEOTIDE SEQUENCE [LARGE SCALE GENOMIC DNA]</scope>
    <source>
        <strain evidence="1 2">CBA1112</strain>
    </source>
</reference>
<dbReference type="RefSeq" id="WP_114606244.1">
    <property type="nucleotide sequence ID" value="NZ_CP031148.1"/>
</dbReference>
<gene>
    <name evidence="1" type="ORF">DU484_13945</name>
</gene>
<evidence type="ECO:0000313" key="2">
    <source>
        <dbReference type="Proteomes" id="UP000252985"/>
    </source>
</evidence>
<name>A0A345EF85_9EURY</name>
<dbReference type="AlphaFoldDB" id="A0A345EF85"/>
<sequence>MGKSYGVIEWAETTGNPLTVFTSRRELYGQYTQWCEEMGLSFLSLPAFQHDCETMGEDLPLEEQVNEVYESGISGAEIHENARQYFGRPLPCQQQGKCRYMERREFDPENYDVLIGHYLQAHNRDYLEDRYVAIDEFPGDAYFFEPTHNDATRAISNYLDAEDALPFENWKDLIRRRNNSEYEDEVREWVSDLGFYSHRDTRLLLQRKPGFHAHAPLLTHAGLEFDLLDNEWETATLGAGRRAVRSPEDEWTVLIPPPLYASESVIALDGTPTVTKWRLALGGDWIEHEKVLESDTEKREYLRNVLGLEIKQTDAGSKPHQSGKHINTKSDGALLEGIYEREGTHPAVITSKQAQEQYDSSMVHQFIEGAEHYGNLKGSNKFAETRVGAVIGSPHPPENEAVKRWGALDGRAVERKERNDGQPTRGEGLEFQWPGNKLFQDVVEKEVLQAVMRFGRTPSKGEKGATVYVHTSRLPEWVTPDEALEVDTWSDGMEEVVNALRRSESWPDGELTNKEIAADTSVGTKQVGELMKELDEEGYVTHRRGGRGNAYHWSDVRLAEFTEFGQVE</sequence>
<organism evidence="1 2">
    <name type="scientific">Haloplanus rubicundus</name>
    <dbReference type="NCBI Taxonomy" id="1547898"/>
    <lineage>
        <taxon>Archaea</taxon>
        <taxon>Methanobacteriati</taxon>
        <taxon>Methanobacteriota</taxon>
        <taxon>Stenosarchaea group</taxon>
        <taxon>Halobacteria</taxon>
        <taxon>Halobacteriales</taxon>
        <taxon>Haloferacaceae</taxon>
        <taxon>Haloplanus</taxon>
    </lineage>
</organism>
<evidence type="ECO:0000313" key="1">
    <source>
        <dbReference type="EMBL" id="AXG10857.1"/>
    </source>
</evidence>
<accession>A0A345EF85</accession>